<organism evidence="1 2">
    <name type="scientific">Flavihumibacter fluminis</name>
    <dbReference type="NCBI Taxonomy" id="2909236"/>
    <lineage>
        <taxon>Bacteria</taxon>
        <taxon>Pseudomonadati</taxon>
        <taxon>Bacteroidota</taxon>
        <taxon>Chitinophagia</taxon>
        <taxon>Chitinophagales</taxon>
        <taxon>Chitinophagaceae</taxon>
        <taxon>Flavihumibacter</taxon>
    </lineage>
</organism>
<accession>A0ABS9BE29</accession>
<keyword evidence="2" id="KW-1185">Reference proteome</keyword>
<sequence>MDRRQVIRHFLVVGAGLAFMSSCVYKDGKVSIQLQSIQINPDQESFLKQLADAIIPPTDTPGAAELGSHLFALKMVDDCFEKQEQDKFMAGLKKLQGKEPNPATLMSAAEQEKDEDALAFMKAFRRLIIQGYTQSEYVMTNLLPYQLVPGKYYGCVPVDSTTSKS</sequence>
<reference evidence="1 2" key="1">
    <citation type="submission" date="2022-01" db="EMBL/GenBank/DDBJ databases">
        <title>Flavihumibacter sp. nov., isolated from sediment of a river.</title>
        <authorList>
            <person name="Liu H."/>
        </authorList>
    </citation>
    <scope>NUCLEOTIDE SEQUENCE [LARGE SCALE GENOMIC DNA]</scope>
    <source>
        <strain evidence="1 2">RY-1</strain>
    </source>
</reference>
<evidence type="ECO:0000313" key="1">
    <source>
        <dbReference type="EMBL" id="MCF1713976.1"/>
    </source>
</evidence>
<comment type="caution">
    <text evidence="1">The sequence shown here is derived from an EMBL/GenBank/DDBJ whole genome shotgun (WGS) entry which is preliminary data.</text>
</comment>
<dbReference type="Proteomes" id="UP001200145">
    <property type="component" value="Unassembled WGS sequence"/>
</dbReference>
<proteinExistence type="predicted"/>
<name>A0ABS9BE29_9BACT</name>
<dbReference type="PROSITE" id="PS51257">
    <property type="entry name" value="PROKAR_LIPOPROTEIN"/>
    <property type="match status" value="1"/>
</dbReference>
<dbReference type="RefSeq" id="WP_234864503.1">
    <property type="nucleotide sequence ID" value="NZ_JAKEVY010000001.1"/>
</dbReference>
<evidence type="ECO:0000313" key="2">
    <source>
        <dbReference type="Proteomes" id="UP001200145"/>
    </source>
</evidence>
<protein>
    <submittedName>
        <fullName evidence="1">Gluconate 2-dehydrogenase subunit 3 family protein</fullName>
    </submittedName>
</protein>
<dbReference type="Pfam" id="PF13618">
    <property type="entry name" value="Gluconate_2-dh3"/>
    <property type="match status" value="2"/>
</dbReference>
<gene>
    <name evidence="1" type="ORF">L0U88_04935</name>
</gene>
<dbReference type="InterPro" id="IPR027056">
    <property type="entry name" value="Gluconate_2DH_su3"/>
</dbReference>
<dbReference type="EMBL" id="JAKEVY010000001">
    <property type="protein sequence ID" value="MCF1713976.1"/>
    <property type="molecule type" value="Genomic_DNA"/>
</dbReference>